<dbReference type="RefSeq" id="WP_197004557.1">
    <property type="nucleotide sequence ID" value="NZ_BONS01000024.1"/>
</dbReference>
<proteinExistence type="predicted"/>
<evidence type="ECO:0000313" key="4">
    <source>
        <dbReference type="EMBL" id="MBG6137728.1"/>
    </source>
</evidence>
<protein>
    <submittedName>
        <fullName evidence="4">GNAT superfamily N-acetyltransferase</fullName>
    </submittedName>
</protein>
<dbReference type="Pfam" id="PF00583">
    <property type="entry name" value="Acetyltransf_1"/>
    <property type="match status" value="1"/>
</dbReference>
<evidence type="ECO:0000313" key="5">
    <source>
        <dbReference type="Proteomes" id="UP000622552"/>
    </source>
</evidence>
<keyword evidence="2" id="KW-0012">Acyltransferase</keyword>
<dbReference type="InterPro" id="IPR016181">
    <property type="entry name" value="Acyl_CoA_acyltransferase"/>
</dbReference>
<dbReference type="InterPro" id="IPR000182">
    <property type="entry name" value="GNAT_dom"/>
</dbReference>
<dbReference type="Gene3D" id="3.40.630.30">
    <property type="match status" value="1"/>
</dbReference>
<name>A0A8J7GSX1_9ACTN</name>
<dbReference type="EMBL" id="JADOUF010000001">
    <property type="protein sequence ID" value="MBG6137728.1"/>
    <property type="molecule type" value="Genomic_DNA"/>
</dbReference>
<dbReference type="PANTHER" id="PTHR43877">
    <property type="entry name" value="AMINOALKYLPHOSPHONATE N-ACETYLTRANSFERASE-RELATED-RELATED"/>
    <property type="match status" value="1"/>
</dbReference>
<accession>A0A8J7GSX1</accession>
<evidence type="ECO:0000256" key="2">
    <source>
        <dbReference type="ARBA" id="ARBA00023315"/>
    </source>
</evidence>
<dbReference type="InterPro" id="IPR050832">
    <property type="entry name" value="Bact_Acetyltransf"/>
</dbReference>
<dbReference type="PANTHER" id="PTHR43877:SF2">
    <property type="entry name" value="AMINOALKYLPHOSPHONATE N-ACETYLTRANSFERASE-RELATED"/>
    <property type="match status" value="1"/>
</dbReference>
<keyword evidence="5" id="KW-1185">Reference proteome</keyword>
<dbReference type="PROSITE" id="PS51186">
    <property type="entry name" value="GNAT"/>
    <property type="match status" value="1"/>
</dbReference>
<keyword evidence="1" id="KW-0808">Transferase</keyword>
<comment type="caution">
    <text evidence="4">The sequence shown here is derived from an EMBL/GenBank/DDBJ whole genome shotgun (WGS) entry which is preliminary data.</text>
</comment>
<dbReference type="SUPFAM" id="SSF55729">
    <property type="entry name" value="Acyl-CoA N-acyltransferases (Nat)"/>
    <property type="match status" value="1"/>
</dbReference>
<dbReference type="Proteomes" id="UP000622552">
    <property type="component" value="Unassembled WGS sequence"/>
</dbReference>
<organism evidence="4 5">
    <name type="scientific">Longispora fulva</name>
    <dbReference type="NCBI Taxonomy" id="619741"/>
    <lineage>
        <taxon>Bacteria</taxon>
        <taxon>Bacillati</taxon>
        <taxon>Actinomycetota</taxon>
        <taxon>Actinomycetes</taxon>
        <taxon>Micromonosporales</taxon>
        <taxon>Micromonosporaceae</taxon>
        <taxon>Longispora</taxon>
    </lineage>
</organism>
<gene>
    <name evidence="4" type="ORF">IW245_003922</name>
</gene>
<feature type="domain" description="N-acetyltransferase" evidence="3">
    <location>
        <begin position="3"/>
        <end position="168"/>
    </location>
</feature>
<evidence type="ECO:0000256" key="1">
    <source>
        <dbReference type="ARBA" id="ARBA00022679"/>
    </source>
</evidence>
<dbReference type="AlphaFoldDB" id="A0A8J7GSX1"/>
<dbReference type="CDD" id="cd04301">
    <property type="entry name" value="NAT_SF"/>
    <property type="match status" value="1"/>
</dbReference>
<evidence type="ECO:0000259" key="3">
    <source>
        <dbReference type="PROSITE" id="PS51186"/>
    </source>
</evidence>
<reference evidence="4" key="1">
    <citation type="submission" date="2020-11" db="EMBL/GenBank/DDBJ databases">
        <title>Sequencing the genomes of 1000 actinobacteria strains.</title>
        <authorList>
            <person name="Klenk H.-P."/>
        </authorList>
    </citation>
    <scope>NUCLEOTIDE SEQUENCE</scope>
    <source>
        <strain evidence="4">DSM 45356</strain>
    </source>
</reference>
<dbReference type="GO" id="GO:0016747">
    <property type="term" value="F:acyltransferase activity, transferring groups other than amino-acyl groups"/>
    <property type="evidence" value="ECO:0007669"/>
    <property type="project" value="InterPro"/>
</dbReference>
<sequence length="172" mass="18473">MTWTIRAGGPADVPAVLALLDAAGEWLVSRGRTGQWGTARQSTSPRRLRQAESWGRDGGLWLIELDGVPLGALVLGEVPAQLPPATVPEVYVLLLVTSREHAGLGIGARLLDHAAGLAAERGATRLRLDCYGGDDRALVGYYERQGFTPAELVEFPLPTGVLWPCQVLVREL</sequence>